<dbReference type="EMBL" id="JAHSTS010000001">
    <property type="protein sequence ID" value="MBV4456868.1"/>
    <property type="molecule type" value="Genomic_DNA"/>
</dbReference>
<keyword evidence="6" id="KW-1185">Reference proteome</keyword>
<evidence type="ECO:0000313" key="6">
    <source>
        <dbReference type="Proteomes" id="UP000765224"/>
    </source>
</evidence>
<comment type="PTM">
    <text evidence="3">Ubiquitinated in the presence of host E1 ubiquitin-activating enzyme, E2 ubiquitin-conjugating enzyme and ubiquitin.</text>
</comment>
<sequence length="1639" mass="185396">MNETNSYPGQHYELIKSRSGPVFTDMAVHRSQALRNIRPERAAWMNPKSPNLRQSLANSNKQAWQAQNKVDKLLSELKDARSFAEPLLKNRLVERYQVNVDVRNVYLRIYTATTYGTGFTSRTVSLLDAALHNFAAHERFADGSGFLIKTDPARGLYDSAPLSASITPEQFKALCRELDIGARYTTHLKDVLLNREPVAHAFLKTHVERNQKAGLKAAANMALATQDITREAHALIRGLLAGRAQLALDGQPMQVFELSILETRLTGILLIAPAPDEPQVLPALIAYVPHDPRHPLKQYPDASAFVTELLWQLKENETLASSGNNYRQFFSQFVDQEQRGHFFAALEQCLAPLTFHRQNPGDPRPAWREGPPDLRALRLELLPVTQPVWGHLYRQQTNKILNDARFIAVSTADADSKERWAWWDNFQKIALEILNVAVMVAAPFVPGLGELMLAYTVYQLASDTLEGVIDLAEGIWREGVEHIVGVVCDAVQIGAIAAGIPIAEAFKLRLSPAIDNMKAVTLANGETRLWHPDIRPYEHRDLVLPAARAPDAQGLYHHDGAQVLRLENRHLKVTKDPLSGQYRLQHPSRPEAYAPKLEHNGQGAWRHEGEDPFTWESDTLMRRIGHRTDGLSERQLEDIRRISATDVEALQRMHADNAPLALLLEDTLERFKAFEDVGLMKRQIRSGEALDPSAHWFGQLVTELPGWPADCALKVYQDPALSGEFRLYGDADAPTQKTLSISLAQVMEGKLPEAVTGFLNEAQTDSLLGPAVPARDRVQTLRNRLADSLDLHAGRIADYTYRFREQSHDPHVQRLQRLYPDLPAAVAERLIAEAPPAVAQALAVQGRLPLDFKVLARECAFEVRLTRAYEGFYKARALPLDTERLALNTVMKNKAFQGVRIEIRDDGPDDALRCGAGSEDAGHQRVLLRDGQGRYAVLDGERRPLFDATTLYEALLQATPERSPSGFQPGQGPYLHKWLMDKTASPEARRKTLLTPPFRPVAAEETHWMLRSVWTWFRRPARALTPLEQRIRKLYPRLSDAERDTFMRSLPAGEDPVSVVKRLENQLNTLEWQLDNWRLRMTPSDPDEPSIAPRQVRDIADKLMACFRREPKAFQDRHVRYDAGYSLDLSAQTFGFNLEVWWKRLPDIKTYLDQISTLNVDNMRFSERSGGMLKDFTRLRHLSARNCELTQLPETVYEMRELQTLRLTDNRITLTDQAVERLGFLARLQTLSLDRNPLVKPPDVTNMRHLKALSLRDASLTQWPTGLLQDHRPRGLFTDLSGNAIMTVPQATPGSPRAWIVARTRLSVSRLRADQRDRLFEYRDAAGRPRQIQISSVADDALAKWPLESDSLIWNAYSADLGTYREEAWHNLMNEPNSAGFFTIIDSLTQSADFIAGGETRTRLARRVWDLIDAMDLDTPLRERLFETAENPTTCADASSEVFNTMGVQALVSQAYSYSTSAEALERRLVTLSMGAARLSRVNDIARADALSRASREEEVEIYMAYQTGLSRRLGLPWQSEVMLHEQIAGVSGEAIDQAYRTVLSLESGDGLVNAMLEQPFWESYLDATYNDLIALNDSSYRRQLDALENRRRDESMTDTDYEAQVRELGYARLESRRDLTRKLLEKHHLTPRDGSPNP</sequence>
<dbReference type="PANTHER" id="PTHR48051:SF1">
    <property type="entry name" value="RAS SUPPRESSOR PROTEIN 1"/>
    <property type="match status" value="1"/>
</dbReference>
<keyword evidence="3" id="KW-0833">Ubl conjugation pathway</keyword>
<evidence type="ECO:0000256" key="2">
    <source>
        <dbReference type="ARBA" id="ARBA00022737"/>
    </source>
</evidence>
<evidence type="ECO:0000256" key="3">
    <source>
        <dbReference type="PROSITE-ProRule" id="PRU01398"/>
    </source>
</evidence>
<protein>
    <recommendedName>
        <fullName evidence="4">NEL domain-containing protein</fullName>
    </recommendedName>
</protein>
<dbReference type="Pfam" id="PF20178">
    <property type="entry name" value="ToxA_N"/>
    <property type="match status" value="1"/>
</dbReference>
<feature type="domain" description="NEL" evidence="4">
    <location>
        <begin position="1346"/>
        <end position="1639"/>
    </location>
</feature>
<keyword evidence="3" id="KW-0808">Transferase</keyword>
<dbReference type="InterPro" id="IPR050216">
    <property type="entry name" value="LRR_domain-containing"/>
</dbReference>
<name>A0ABS6P8S0_9PSED</name>
<organism evidence="5 6">
    <name type="scientific">Pseudomonas ekonensis</name>
    <dbReference type="NCBI Taxonomy" id="2842353"/>
    <lineage>
        <taxon>Bacteria</taxon>
        <taxon>Pseudomonadati</taxon>
        <taxon>Pseudomonadota</taxon>
        <taxon>Gammaproteobacteria</taxon>
        <taxon>Pseudomonadales</taxon>
        <taxon>Pseudomonadaceae</taxon>
        <taxon>Pseudomonas</taxon>
    </lineage>
</organism>
<accession>A0ABS6P8S0</accession>
<comment type="caution">
    <text evidence="5">The sequence shown here is derived from an EMBL/GenBank/DDBJ whole genome shotgun (WGS) entry which is preliminary data.</text>
</comment>
<proteinExistence type="inferred from homology"/>
<dbReference type="RefSeq" id="WP_217890720.1">
    <property type="nucleotide sequence ID" value="NZ_JAHSTS010000001.1"/>
</dbReference>
<dbReference type="PANTHER" id="PTHR48051">
    <property type="match status" value="1"/>
</dbReference>
<reference evidence="5 6" key="1">
    <citation type="submission" date="2021-06" db="EMBL/GenBank/DDBJ databases">
        <title>Updating the genus Pseudomonas: Description of 43 new species and partition of the Pseudomonas putida group.</title>
        <authorList>
            <person name="Girard L."/>
            <person name="Lood C."/>
            <person name="Vandamme P."/>
            <person name="Rokni-Zadeh H."/>
            <person name="Van Noort V."/>
            <person name="Hofte M."/>
            <person name="Lavigne R."/>
            <person name="De Mot R."/>
        </authorList>
    </citation>
    <scope>NUCLEOTIDE SEQUENCE [LARGE SCALE GENOMIC DNA]</scope>
    <source>
        <strain evidence="5 6">COR58</strain>
    </source>
</reference>
<keyword evidence="1" id="KW-0433">Leucine-rich repeat</keyword>
<dbReference type="Pfam" id="PF14496">
    <property type="entry name" value="NEL"/>
    <property type="match status" value="1"/>
</dbReference>
<evidence type="ECO:0000313" key="5">
    <source>
        <dbReference type="EMBL" id="MBV4456868.1"/>
    </source>
</evidence>
<dbReference type="Proteomes" id="UP000765224">
    <property type="component" value="Unassembled WGS sequence"/>
</dbReference>
<dbReference type="InterPro" id="IPR029487">
    <property type="entry name" value="NEL_dom"/>
</dbReference>
<comment type="similarity">
    <text evidence="3">Belongs to the LRR-containing bacterial E3 ligase family.</text>
</comment>
<keyword evidence="3" id="KW-0964">Secreted</keyword>
<feature type="active site" description="Glycyl thioester intermediate" evidence="3">
    <location>
        <position position="1435"/>
    </location>
</feature>
<keyword evidence="3" id="KW-1035">Host cytoplasm</keyword>
<evidence type="ECO:0000256" key="1">
    <source>
        <dbReference type="ARBA" id="ARBA00022614"/>
    </source>
</evidence>
<dbReference type="PROSITE" id="PS52053">
    <property type="entry name" value="NEL"/>
    <property type="match status" value="1"/>
</dbReference>
<keyword evidence="3" id="KW-0832">Ubl conjugation</keyword>
<evidence type="ECO:0000259" key="4">
    <source>
        <dbReference type="PROSITE" id="PS52053"/>
    </source>
</evidence>
<gene>
    <name evidence="5" type="ORF">KVG96_02770</name>
</gene>
<dbReference type="InterPro" id="IPR046673">
    <property type="entry name" value="ToxA_N"/>
</dbReference>
<keyword evidence="2" id="KW-0677">Repeat</keyword>